<dbReference type="CDD" id="cd04186">
    <property type="entry name" value="GT_2_like_c"/>
    <property type="match status" value="1"/>
</dbReference>
<organism evidence="5 6">
    <name type="scientific">Candidatus Blackburnbacteria bacterium RIFCSPHIGHO2_01_FULL_43_15b</name>
    <dbReference type="NCBI Taxonomy" id="1797513"/>
    <lineage>
        <taxon>Bacteria</taxon>
        <taxon>Candidatus Blackburniibacteriota</taxon>
    </lineage>
</organism>
<comment type="caution">
    <text evidence="5">The sequence shown here is derived from an EMBL/GenBank/DDBJ whole genome shotgun (WGS) entry which is preliminary data.</text>
</comment>
<keyword evidence="3" id="KW-0808">Transferase</keyword>
<dbReference type="Pfam" id="PF00535">
    <property type="entry name" value="Glycos_transf_2"/>
    <property type="match status" value="1"/>
</dbReference>
<keyword evidence="2" id="KW-0328">Glycosyltransferase</keyword>
<dbReference type="InterPro" id="IPR029044">
    <property type="entry name" value="Nucleotide-diphossugar_trans"/>
</dbReference>
<evidence type="ECO:0000256" key="3">
    <source>
        <dbReference type="ARBA" id="ARBA00022679"/>
    </source>
</evidence>
<name>A0A1G1V2Z4_9BACT</name>
<accession>A0A1G1V2Z4</accession>
<reference evidence="5 6" key="1">
    <citation type="journal article" date="2016" name="Nat. Commun.">
        <title>Thousands of microbial genomes shed light on interconnected biogeochemical processes in an aquifer system.</title>
        <authorList>
            <person name="Anantharaman K."/>
            <person name="Brown C.T."/>
            <person name="Hug L.A."/>
            <person name="Sharon I."/>
            <person name="Castelle C.J."/>
            <person name="Probst A.J."/>
            <person name="Thomas B.C."/>
            <person name="Singh A."/>
            <person name="Wilkins M.J."/>
            <person name="Karaoz U."/>
            <person name="Brodie E.L."/>
            <person name="Williams K.H."/>
            <person name="Hubbard S.S."/>
            <person name="Banfield J.F."/>
        </authorList>
    </citation>
    <scope>NUCLEOTIDE SEQUENCE [LARGE SCALE GENOMIC DNA]</scope>
</reference>
<comment type="similarity">
    <text evidence="1">Belongs to the glycosyltransferase 2 family.</text>
</comment>
<evidence type="ECO:0000259" key="4">
    <source>
        <dbReference type="Pfam" id="PF00535"/>
    </source>
</evidence>
<dbReference type="EMBL" id="MHBW01000005">
    <property type="protein sequence ID" value="OGY09748.1"/>
    <property type="molecule type" value="Genomic_DNA"/>
</dbReference>
<dbReference type="SUPFAM" id="SSF53448">
    <property type="entry name" value="Nucleotide-diphospho-sugar transferases"/>
    <property type="match status" value="1"/>
</dbReference>
<dbReference type="PANTHER" id="PTHR43179">
    <property type="entry name" value="RHAMNOSYLTRANSFERASE WBBL"/>
    <property type="match status" value="1"/>
</dbReference>
<evidence type="ECO:0000313" key="5">
    <source>
        <dbReference type="EMBL" id="OGY09748.1"/>
    </source>
</evidence>
<dbReference type="AlphaFoldDB" id="A0A1G1V2Z4"/>
<feature type="domain" description="Glycosyltransferase 2-like" evidence="4">
    <location>
        <begin position="6"/>
        <end position="158"/>
    </location>
</feature>
<dbReference type="GO" id="GO:0016757">
    <property type="term" value="F:glycosyltransferase activity"/>
    <property type="evidence" value="ECO:0007669"/>
    <property type="project" value="UniProtKB-KW"/>
</dbReference>
<dbReference type="PANTHER" id="PTHR43179:SF12">
    <property type="entry name" value="GALACTOFURANOSYLTRANSFERASE GLFT2"/>
    <property type="match status" value="1"/>
</dbReference>
<gene>
    <name evidence="5" type="ORF">A2782_02835</name>
</gene>
<protein>
    <recommendedName>
        <fullName evidence="4">Glycosyltransferase 2-like domain-containing protein</fullName>
    </recommendedName>
</protein>
<evidence type="ECO:0000256" key="2">
    <source>
        <dbReference type="ARBA" id="ARBA00022676"/>
    </source>
</evidence>
<dbReference type="STRING" id="1797513.A2782_02835"/>
<dbReference type="InterPro" id="IPR001173">
    <property type="entry name" value="Glyco_trans_2-like"/>
</dbReference>
<sequence>MKTAAIIPNWQGRKLLEKNLPSVLKIGFDEIIVVDDASTDDGVAFLTEHFPTVKIVRHKKNQGFSSTVNDGVAATSADIVFLLNSDVVPEKNILRYVLTHFEDKEVFGVSLREKGYSYAVPKIENGFIGHQMGSETDKPHNTFWISGGSGAFRKSYWEKLGGLDTMFNPFYWEDVDLSYRALKRGWKLLWEPKAIVEHRHESTINLKYFSARYLNYVKERNQLLLCWKNLNLGWIVSKHIPGLLWRLRHPGYIVPVLWTLMKLPQVIVRRIQEAKEVKVTDEEVFQRFQ</sequence>
<dbReference type="Gene3D" id="3.90.550.10">
    <property type="entry name" value="Spore Coat Polysaccharide Biosynthesis Protein SpsA, Chain A"/>
    <property type="match status" value="1"/>
</dbReference>
<dbReference type="Proteomes" id="UP000177967">
    <property type="component" value="Unassembled WGS sequence"/>
</dbReference>
<evidence type="ECO:0000256" key="1">
    <source>
        <dbReference type="ARBA" id="ARBA00006739"/>
    </source>
</evidence>
<evidence type="ECO:0000313" key="6">
    <source>
        <dbReference type="Proteomes" id="UP000177967"/>
    </source>
</evidence>
<proteinExistence type="inferred from homology"/>